<comment type="caution">
    <text evidence="2">The sequence shown here is derived from an EMBL/GenBank/DDBJ whole genome shotgun (WGS) entry which is preliminary data.</text>
</comment>
<reference evidence="2" key="1">
    <citation type="submission" date="2023-06" db="EMBL/GenBank/DDBJ databases">
        <title>Survivors Of The Sea: Transcriptome response of Skeletonema marinoi to long-term dormancy.</title>
        <authorList>
            <person name="Pinder M.I.M."/>
            <person name="Kourtchenko O."/>
            <person name="Robertson E.K."/>
            <person name="Larsson T."/>
            <person name="Maumus F."/>
            <person name="Osuna-Cruz C.M."/>
            <person name="Vancaester E."/>
            <person name="Stenow R."/>
            <person name="Vandepoele K."/>
            <person name="Ploug H."/>
            <person name="Bruchert V."/>
            <person name="Godhe A."/>
            <person name="Topel M."/>
        </authorList>
    </citation>
    <scope>NUCLEOTIDE SEQUENCE</scope>
    <source>
        <strain evidence="2">R05AC</strain>
    </source>
</reference>
<dbReference type="AlphaFoldDB" id="A0AAD9D666"/>
<proteinExistence type="predicted"/>
<evidence type="ECO:0000313" key="3">
    <source>
        <dbReference type="Proteomes" id="UP001224775"/>
    </source>
</evidence>
<evidence type="ECO:0000256" key="1">
    <source>
        <dbReference type="SAM" id="MobiDB-lite"/>
    </source>
</evidence>
<feature type="region of interest" description="Disordered" evidence="1">
    <location>
        <begin position="1"/>
        <end position="62"/>
    </location>
</feature>
<keyword evidence="3" id="KW-1185">Reference proteome</keyword>
<evidence type="ECO:0000313" key="2">
    <source>
        <dbReference type="EMBL" id="KAK1734323.1"/>
    </source>
</evidence>
<organism evidence="2 3">
    <name type="scientific">Skeletonema marinoi</name>
    <dbReference type="NCBI Taxonomy" id="267567"/>
    <lineage>
        <taxon>Eukaryota</taxon>
        <taxon>Sar</taxon>
        <taxon>Stramenopiles</taxon>
        <taxon>Ochrophyta</taxon>
        <taxon>Bacillariophyta</taxon>
        <taxon>Coscinodiscophyceae</taxon>
        <taxon>Thalassiosirophycidae</taxon>
        <taxon>Thalassiosirales</taxon>
        <taxon>Skeletonemataceae</taxon>
        <taxon>Skeletonema</taxon>
        <taxon>Skeletonema marinoi-dohrnii complex</taxon>
    </lineage>
</organism>
<gene>
    <name evidence="2" type="ORF">QTG54_015090</name>
</gene>
<accession>A0AAD9D666</accession>
<sequence>MNNNQSPPQSSSPMQQHSANMQQQQQPRHYLSRTVSNTSTSSSSSSQQTTTTTPNKRQRLRNRSVHFAPISNLFIVPTKSPQDIHASYYNEQDTVNFKREMSYSSQVMSSCPVVDVVEDIAYGLATESLDVMMIQARIRQLHPQERIFTRGIEHVVSSTVLKLMAHRRKVVVRRVVNEQARLRQLQHQQQQVGSRGRDAEVEWRMSMALAQFSMENTVFAKEWAVLKLLDD</sequence>
<protein>
    <submittedName>
        <fullName evidence="2">Uncharacterized protein</fullName>
    </submittedName>
</protein>
<dbReference type="EMBL" id="JATAAI010000040">
    <property type="protein sequence ID" value="KAK1734323.1"/>
    <property type="molecule type" value="Genomic_DNA"/>
</dbReference>
<dbReference type="Proteomes" id="UP001224775">
    <property type="component" value="Unassembled WGS sequence"/>
</dbReference>
<name>A0AAD9D666_9STRA</name>
<feature type="compositionally biased region" description="Low complexity" evidence="1">
    <location>
        <begin position="1"/>
        <end position="26"/>
    </location>
</feature>
<feature type="compositionally biased region" description="Low complexity" evidence="1">
    <location>
        <begin position="38"/>
        <end position="53"/>
    </location>
</feature>